<feature type="disulfide bond" evidence="15">
    <location>
        <begin position="447"/>
        <end position="529"/>
    </location>
</feature>
<feature type="signal peptide" evidence="18">
    <location>
        <begin position="1"/>
        <end position="24"/>
    </location>
</feature>
<sequence length="1643" mass="187704">MGIHNFSLLYVCMVALQCIAVAEIRDGLRDFLQKKVDDLLSHVHHFETVIPQLVDKRGDFMSYHVSQSGVLRHYYREQNVRSKRRENRFGQKFSPGRNQTYTQMPESHDNSSKTTDPNVHLEGSDEADLSSVFYKLRAYGREFHFNLSLNTQLLSKDFAVEIWGDEEAELGRGRLATGSDELLGCHYTGFTLNQGTSDAAISNCNGLHGIFSTDTGYFFVEPLWNHTNVVGIEGHPHVVYSMDPLKLRDIRRRSGVIEDKLAEVYRQRRDRLNSILKRPNEPADLERRSTAKSRHIGKDKHARSKQRMKRSVSLARHVETMVVIDKKMSAFYYHTEGRDTEALTDYALTIMNIVAKLYQDPTIGNQINIVVTRIVVLDSLKGKNLPNITSRAKATLTSFCAWQNRLRERTTHTYHHDNAVLMTGENLCSSADSRCLNLGLADLGSICHKKRSCNINEYIGLSTAFVIAYEMGHNLGMHHDSDKNHCGELGKEPQQIMADSVTKHASPFSWSNCSRKYITDFLDAGRGWCLNNVPSKREIYPTPLPADTYDIDAQCRLKYGGQSKACTSGSKMTCKELMCMNPADSMCWHTGFPAAEGTECPISRNKHGWCFRGECRNPKYEAKPVHGSWGPWGSWGECSRTCESGVSLRKRECDNPKPRDGGLYCTGHRKRYRSCNVKPCPTGVPSFREVQCDEQGTPKTNEKYYEWVPILVEEKPCRLICQAQRNKSHIERLPKIKDGTKCFFDKPHVCINDQCHFAGCDGSLGSKVKEDMCRVCGGNNSKCKRVHGLYKEPFIVGDYEEIVKIPKGATHIKVREARRSRNYLALKDTRDNYFINGQRRVVNGSKIFHLASTAFHHKSLDSEPKSLEALGPTGKDLVVMALAQEQNFGIEYEYYWRVNLNVGALFDRSLYVWSYRTWSACSKSCSGGRKTSNVQCERKSDGRVVNEKYCKRHYKPKARFKYCNTDDCPPEWQTFQWSECKSSCGQGVRTRHVRFQGVRTRRVNCMKGRRHVAKRHCSTQLKPKTTEICRNKDCPSYEWSTGSWTQCKPSCGQGVRTRRVNCMKGRRHVAKRHCSTQLKPKTTETCRNKDCPSYKWSTGSWTQCKPSCGQGVRTRRVNCMKGRRHMAKRHCSTQLKPKTTETCRNKDCPSYKWSTGSWTQCKPSCGQGVRTRRVNCMKGRRHVAKRHCSTQLKPKTTEICRNKDCPSYEWSTGSWTQCKPSCGQGVRTRRVNCMKGRRHVAKRHSSTQLKPKTTEICRNKDCPSYEWSTGSWTQCKPSCGQGVRTRRVNCMKGRRHVAKRHCSTQLKPKTTEICRNKDCPSYEWSTGSWTQCKPSCGQGVRTRRVNCMKGRRHVAKRHCSTQLKPKTTETCRNKDCPSYKWSTGSWTQCKPSCGQGVRTRRVNCMKGRRHVAKRHCSTQLKPKTTEICRNKDCPSYEWSTGSWTQCKPSCGQGVKTRWVHCTTGKLIVAEVNCLIQNKPKATESCRNKDCPFAVWREKHWSECSSSCGRGVRTRSVICMTGRRRVAERFCSNQKKPKTTETCRNRHCPSLKWRKGRWSPCSASCGYGTRQRTVVCQSPGNQQCNKAKRPASQKTCYVSCDNQTPSLYNGSCEDQFETAYCHKIRRSGGCADFYYQMSCCKTCI</sequence>
<feature type="region of interest" description="Disordered" evidence="17">
    <location>
        <begin position="81"/>
        <end position="123"/>
    </location>
</feature>
<evidence type="ECO:0000256" key="3">
    <source>
        <dbReference type="ARBA" id="ARBA00022530"/>
    </source>
</evidence>
<feature type="domain" description="PLAC" evidence="20">
    <location>
        <begin position="1607"/>
        <end position="1643"/>
    </location>
</feature>
<accession>A0AAE0ZZ97</accession>
<evidence type="ECO:0000256" key="1">
    <source>
        <dbReference type="ARBA" id="ARBA00004498"/>
    </source>
</evidence>
<keyword evidence="5 14" id="KW-0479">Metal-binding</keyword>
<dbReference type="PROSITE" id="PS50092">
    <property type="entry name" value="TSP1"/>
    <property type="match status" value="13"/>
</dbReference>
<evidence type="ECO:0000256" key="16">
    <source>
        <dbReference type="PROSITE-ProRule" id="PRU00276"/>
    </source>
</evidence>
<feature type="binding site" evidence="14">
    <location>
        <position position="319"/>
    </location>
    <ligand>
        <name>Ca(2+)</name>
        <dbReference type="ChEBI" id="CHEBI:29108"/>
        <label>1</label>
    </ligand>
</feature>
<evidence type="ECO:0000256" key="11">
    <source>
        <dbReference type="ARBA" id="ARBA00023157"/>
    </source>
</evidence>
<evidence type="ECO:0000256" key="12">
    <source>
        <dbReference type="ARBA" id="ARBA00023180"/>
    </source>
</evidence>
<feature type="binding site" evidence="14">
    <location>
        <position position="319"/>
    </location>
    <ligand>
        <name>Ca(2+)</name>
        <dbReference type="ChEBI" id="CHEBI:29108"/>
        <label>2</label>
    </ligand>
</feature>
<dbReference type="PROSITE" id="PS50215">
    <property type="entry name" value="ADAM_MEPRO"/>
    <property type="match status" value="1"/>
</dbReference>
<dbReference type="EMBL" id="JAWDGP010003066">
    <property type="protein sequence ID" value="KAK3777711.1"/>
    <property type="molecule type" value="Genomic_DNA"/>
</dbReference>
<dbReference type="InterPro" id="IPR010294">
    <property type="entry name" value="ADAMTS_spacer1"/>
</dbReference>
<evidence type="ECO:0000256" key="17">
    <source>
        <dbReference type="SAM" id="MobiDB-lite"/>
    </source>
</evidence>
<feature type="disulfide bond" evidence="15">
    <location>
        <begin position="555"/>
        <end position="579"/>
    </location>
</feature>
<evidence type="ECO:0000256" key="7">
    <source>
        <dbReference type="ARBA" id="ARBA00022737"/>
    </source>
</evidence>
<keyword evidence="8" id="KW-0378">Hydrolase</keyword>
<keyword evidence="4" id="KW-0645">Protease</keyword>
<keyword evidence="14" id="KW-0106">Calcium</keyword>
<feature type="compositionally biased region" description="Basic and acidic residues" evidence="17">
    <location>
        <begin position="278"/>
        <end position="289"/>
    </location>
</feature>
<dbReference type="InterPro" id="IPR036383">
    <property type="entry name" value="TSP1_rpt_sf"/>
</dbReference>
<feature type="binding site" evidence="14">
    <location>
        <position position="473"/>
    </location>
    <ligand>
        <name>Zn(2+)</name>
        <dbReference type="ChEBI" id="CHEBI:29105"/>
        <note>catalytic</note>
    </ligand>
</feature>
<dbReference type="InterPro" id="IPR013273">
    <property type="entry name" value="ADAMTS/ADAMTS-like"/>
</dbReference>
<evidence type="ECO:0000256" key="2">
    <source>
        <dbReference type="ARBA" id="ARBA00022525"/>
    </source>
</evidence>
<dbReference type="PANTHER" id="PTHR13723">
    <property type="entry name" value="ADAMTS A DISINTEGRIN AND METALLOPROTEASE WITH THROMBOSPONDIN MOTIFS PROTEASE"/>
    <property type="match status" value="1"/>
</dbReference>
<comment type="cofactor">
    <cofactor evidence="14">
        <name>Zn(2+)</name>
        <dbReference type="ChEBI" id="CHEBI:29105"/>
    </cofactor>
    <text evidence="14">Binds 1 zinc ion per subunit.</text>
</comment>
<dbReference type="SMART" id="SM00209">
    <property type="entry name" value="TSP1"/>
    <property type="match status" value="13"/>
</dbReference>
<dbReference type="Pfam" id="PF05986">
    <property type="entry name" value="ADAMTS_spacer1"/>
    <property type="match status" value="1"/>
</dbReference>
<dbReference type="Pfam" id="PF17771">
    <property type="entry name" value="ADAMTS_CR_2"/>
    <property type="match status" value="1"/>
</dbReference>
<dbReference type="InterPro" id="IPR000884">
    <property type="entry name" value="TSP1_rpt"/>
</dbReference>
<feature type="binding site" evidence="14">
    <location>
        <position position="529"/>
    </location>
    <ligand>
        <name>Ca(2+)</name>
        <dbReference type="ChEBI" id="CHEBI:29108"/>
        <label>1</label>
    </ligand>
</feature>
<dbReference type="SUPFAM" id="SSF55486">
    <property type="entry name" value="Metalloproteases ('zincins'), catalytic domain"/>
    <property type="match status" value="1"/>
</dbReference>
<evidence type="ECO:0000256" key="13">
    <source>
        <dbReference type="PIRSR" id="PIRSR613273-1"/>
    </source>
</evidence>
<dbReference type="Gene3D" id="3.40.1620.60">
    <property type="match status" value="1"/>
</dbReference>
<feature type="disulfide bond" evidence="15">
    <location>
        <begin position="566"/>
        <end position="587"/>
    </location>
</feature>
<feature type="disulfide bond" evidence="15">
    <location>
        <begin position="428"/>
        <end position="435"/>
    </location>
</feature>
<dbReference type="Proteomes" id="UP001283361">
    <property type="component" value="Unassembled WGS sequence"/>
</dbReference>
<proteinExistence type="predicted"/>
<comment type="caution">
    <text evidence="16">Lacks conserved residue(s) required for the propagation of feature annotation.</text>
</comment>
<dbReference type="CDD" id="cd04273">
    <property type="entry name" value="ZnMc_ADAMTS_like"/>
    <property type="match status" value="1"/>
</dbReference>
<feature type="chain" id="PRO_5042006346" evidence="18">
    <location>
        <begin position="25"/>
        <end position="1643"/>
    </location>
</feature>
<feature type="active site" evidence="13 16">
    <location>
        <position position="470"/>
    </location>
</feature>
<dbReference type="Pfam" id="PF01562">
    <property type="entry name" value="Pep_M12B_propep"/>
    <property type="match status" value="1"/>
</dbReference>
<feature type="disulfide bond" evidence="15">
    <location>
        <begin position="600"/>
        <end position="615"/>
    </location>
</feature>
<name>A0AAE0ZZ97_9GAST</name>
<dbReference type="Gene3D" id="2.60.120.830">
    <property type="match status" value="1"/>
</dbReference>
<evidence type="ECO:0000259" key="19">
    <source>
        <dbReference type="PROSITE" id="PS50215"/>
    </source>
</evidence>
<feature type="domain" description="Peptidase M12B" evidence="19">
    <location>
        <begin position="316"/>
        <end position="534"/>
    </location>
</feature>
<dbReference type="GO" id="GO:0004222">
    <property type="term" value="F:metalloendopeptidase activity"/>
    <property type="evidence" value="ECO:0007669"/>
    <property type="project" value="InterPro"/>
</dbReference>
<keyword evidence="2" id="KW-0964">Secreted</keyword>
<evidence type="ECO:0000256" key="9">
    <source>
        <dbReference type="ARBA" id="ARBA00022833"/>
    </source>
</evidence>
<evidence type="ECO:0000256" key="18">
    <source>
        <dbReference type="SAM" id="SignalP"/>
    </source>
</evidence>
<evidence type="ECO:0000256" key="5">
    <source>
        <dbReference type="ARBA" id="ARBA00022723"/>
    </source>
</evidence>
<keyword evidence="7" id="KW-0677">Repeat</keyword>
<dbReference type="GO" id="GO:0030198">
    <property type="term" value="P:extracellular matrix organization"/>
    <property type="evidence" value="ECO:0007669"/>
    <property type="project" value="InterPro"/>
</dbReference>
<dbReference type="PRINTS" id="PR01857">
    <property type="entry name" value="ADAMTSFAMILY"/>
</dbReference>
<evidence type="ECO:0000256" key="4">
    <source>
        <dbReference type="ARBA" id="ARBA00022670"/>
    </source>
</evidence>
<keyword evidence="9 14" id="KW-0862">Zinc</keyword>
<feature type="binding site" evidence="14">
    <location>
        <position position="417"/>
    </location>
    <ligand>
        <name>Ca(2+)</name>
        <dbReference type="ChEBI" id="CHEBI:29108"/>
        <label>1</label>
    </ligand>
</feature>
<evidence type="ECO:0000313" key="22">
    <source>
        <dbReference type="Proteomes" id="UP001283361"/>
    </source>
</evidence>
<dbReference type="FunFam" id="2.20.100.10:FF:000006">
    <property type="entry name" value="A disintegrin and metalloproteinase with thrombospondin motifs 1"/>
    <property type="match status" value="1"/>
</dbReference>
<keyword evidence="11 15" id="KW-1015">Disulfide bond</keyword>
<dbReference type="Gene3D" id="3.40.390.10">
    <property type="entry name" value="Collagenase (Catalytic Domain)"/>
    <property type="match status" value="1"/>
</dbReference>
<protein>
    <submittedName>
        <fullName evidence="21">Uncharacterized protein</fullName>
    </submittedName>
</protein>
<comment type="subcellular location">
    <subcellularLocation>
        <location evidence="1">Secreted</location>
        <location evidence="1">Extracellular space</location>
        <location evidence="1">Extracellular matrix</location>
    </subcellularLocation>
</comment>
<feature type="disulfide bond" evidence="15">
    <location>
        <begin position="400"/>
        <end position="453"/>
    </location>
</feature>
<dbReference type="InterPro" id="IPR050439">
    <property type="entry name" value="ADAMTS_ADAMTS-like"/>
</dbReference>
<keyword evidence="6 18" id="KW-0732">Signal</keyword>
<dbReference type="GO" id="GO:0031012">
    <property type="term" value="C:extracellular matrix"/>
    <property type="evidence" value="ECO:0007669"/>
    <property type="project" value="TreeGrafter"/>
</dbReference>
<dbReference type="PANTHER" id="PTHR13723:SF311">
    <property type="entry name" value="ADAM CYSTEINE-RICH DOMAIN-CONTAINING PROTEIN"/>
    <property type="match status" value="1"/>
</dbReference>
<feature type="disulfide bond" evidence="15">
    <location>
        <begin position="486"/>
        <end position="513"/>
    </location>
</feature>
<keyword evidence="22" id="KW-1185">Reference proteome</keyword>
<feature type="disulfide bond" evidence="15">
    <location>
        <begin position="638"/>
        <end position="675"/>
    </location>
</feature>
<dbReference type="GO" id="GO:0006508">
    <property type="term" value="P:proteolysis"/>
    <property type="evidence" value="ECO:0007669"/>
    <property type="project" value="UniProtKB-KW"/>
</dbReference>
<evidence type="ECO:0000313" key="21">
    <source>
        <dbReference type="EMBL" id="KAK3777711.1"/>
    </source>
</evidence>
<evidence type="ECO:0000256" key="6">
    <source>
        <dbReference type="ARBA" id="ARBA00022729"/>
    </source>
</evidence>
<dbReference type="InterPro" id="IPR001590">
    <property type="entry name" value="Peptidase_M12B"/>
</dbReference>
<feature type="binding site" evidence="14">
    <location>
        <position position="479"/>
    </location>
    <ligand>
        <name>Zn(2+)</name>
        <dbReference type="ChEBI" id="CHEBI:29105"/>
        <note>catalytic</note>
    </ligand>
</feature>
<feature type="disulfide bond" evidence="15">
    <location>
        <begin position="642"/>
        <end position="680"/>
    </location>
</feature>
<evidence type="ECO:0000256" key="14">
    <source>
        <dbReference type="PIRSR" id="PIRSR613273-2"/>
    </source>
</evidence>
<dbReference type="Pfam" id="PF00090">
    <property type="entry name" value="TSP_1"/>
    <property type="match status" value="1"/>
</dbReference>
<feature type="region of interest" description="Disordered" evidence="17">
    <location>
        <begin position="278"/>
        <end position="307"/>
    </location>
</feature>
<dbReference type="Gene3D" id="2.20.100.10">
    <property type="entry name" value="Thrombospondin type-1 (TSP1) repeat"/>
    <property type="match status" value="13"/>
</dbReference>
<keyword evidence="10" id="KW-0482">Metalloprotease</keyword>
<dbReference type="InterPro" id="IPR024079">
    <property type="entry name" value="MetalloPept_cat_dom_sf"/>
</dbReference>
<evidence type="ECO:0000256" key="10">
    <source>
        <dbReference type="ARBA" id="ARBA00023049"/>
    </source>
</evidence>
<dbReference type="InterPro" id="IPR002870">
    <property type="entry name" value="Peptidase_M12B_N"/>
</dbReference>
<feature type="compositionally biased region" description="Basic residues" evidence="17">
    <location>
        <begin position="290"/>
        <end position="307"/>
    </location>
</feature>
<keyword evidence="12" id="KW-0325">Glycoprotein</keyword>
<dbReference type="GO" id="GO:0046872">
    <property type="term" value="F:metal ion binding"/>
    <property type="evidence" value="ECO:0007669"/>
    <property type="project" value="UniProtKB-KW"/>
</dbReference>
<dbReference type="InterPro" id="IPR041645">
    <property type="entry name" value="ADAMTS_CR_2"/>
</dbReference>
<feature type="disulfide bond" evidence="15">
    <location>
        <begin position="653"/>
        <end position="665"/>
    </location>
</feature>
<comment type="caution">
    <text evidence="21">The sequence shown here is derived from an EMBL/GenBank/DDBJ whole genome shotgun (WGS) entry which is preliminary data.</text>
</comment>
<feature type="disulfide bond" evidence="15">
    <location>
        <begin position="574"/>
        <end position="610"/>
    </location>
</feature>
<reference evidence="21" key="1">
    <citation type="journal article" date="2023" name="G3 (Bethesda)">
        <title>A reference genome for the long-term kleptoplast-retaining sea slug Elysia crispata morphotype clarki.</title>
        <authorList>
            <person name="Eastman K.E."/>
            <person name="Pendleton A.L."/>
            <person name="Shaikh M.A."/>
            <person name="Suttiyut T."/>
            <person name="Ogas R."/>
            <person name="Tomko P."/>
            <person name="Gavelis G."/>
            <person name="Widhalm J.R."/>
            <person name="Wisecaver J.H."/>
        </authorList>
    </citation>
    <scope>NUCLEOTIDE SEQUENCE</scope>
    <source>
        <strain evidence="21">ECLA1</strain>
    </source>
</reference>
<organism evidence="21 22">
    <name type="scientific">Elysia crispata</name>
    <name type="common">lettuce slug</name>
    <dbReference type="NCBI Taxonomy" id="231223"/>
    <lineage>
        <taxon>Eukaryota</taxon>
        <taxon>Metazoa</taxon>
        <taxon>Spiralia</taxon>
        <taxon>Lophotrochozoa</taxon>
        <taxon>Mollusca</taxon>
        <taxon>Gastropoda</taxon>
        <taxon>Heterobranchia</taxon>
        <taxon>Euthyneura</taxon>
        <taxon>Panpulmonata</taxon>
        <taxon>Sacoglossa</taxon>
        <taxon>Placobranchoidea</taxon>
        <taxon>Plakobranchidae</taxon>
        <taxon>Elysia</taxon>
    </lineage>
</organism>
<evidence type="ECO:0000256" key="8">
    <source>
        <dbReference type="ARBA" id="ARBA00022801"/>
    </source>
</evidence>
<evidence type="ECO:0000259" key="20">
    <source>
        <dbReference type="PROSITE" id="PS50900"/>
    </source>
</evidence>
<dbReference type="FunFam" id="2.20.100.10:FF:000005">
    <property type="entry name" value="ADAM metallopeptidase with thrombospondin type 1 motif 9"/>
    <property type="match status" value="8"/>
</dbReference>
<keyword evidence="3" id="KW-0272">Extracellular matrix</keyword>
<dbReference type="Pfam" id="PF19030">
    <property type="entry name" value="TSP1_ADAMTS"/>
    <property type="match status" value="11"/>
</dbReference>
<dbReference type="FunFam" id="2.60.120.830:FF:000001">
    <property type="entry name" value="A disintegrin and metalloproteinase with thrombospondin motifs 1"/>
    <property type="match status" value="1"/>
</dbReference>
<gene>
    <name evidence="21" type="ORF">RRG08_021821</name>
</gene>
<dbReference type="SUPFAM" id="SSF82895">
    <property type="entry name" value="TSP-1 type 1 repeat"/>
    <property type="match status" value="12"/>
</dbReference>
<dbReference type="PROSITE" id="PS50900">
    <property type="entry name" value="PLAC"/>
    <property type="match status" value="1"/>
</dbReference>
<feature type="compositionally biased region" description="Polar residues" evidence="17">
    <location>
        <begin position="96"/>
        <end position="105"/>
    </location>
</feature>
<dbReference type="Pfam" id="PF01421">
    <property type="entry name" value="Reprolysin"/>
    <property type="match status" value="1"/>
</dbReference>
<evidence type="ECO:0000256" key="15">
    <source>
        <dbReference type="PIRSR" id="PIRSR613273-3"/>
    </source>
</evidence>
<dbReference type="InterPro" id="IPR010909">
    <property type="entry name" value="PLAC"/>
</dbReference>